<protein>
    <submittedName>
        <fullName evidence="1">Uncharacterized protein</fullName>
    </submittedName>
</protein>
<dbReference type="Gene3D" id="3.10.450.50">
    <property type="match status" value="1"/>
</dbReference>
<dbReference type="EMBL" id="CU466930">
    <property type="protein sequence ID" value="CAO80368.1"/>
    <property type="molecule type" value="Genomic_DNA"/>
</dbReference>
<accession>B0VGD1</accession>
<dbReference type="Proteomes" id="UP000002019">
    <property type="component" value="Chromosome"/>
</dbReference>
<sequence length="53" mass="5892">MFKVKDATLGETKVTGDSATVNVKYTTEDGKQDEFDLNLVKQGSKWLVEIKGK</sequence>
<evidence type="ECO:0000313" key="2">
    <source>
        <dbReference type="Proteomes" id="UP000002019"/>
    </source>
</evidence>
<dbReference type="HOGENOM" id="CLU_3059987_0_0_0"/>
<name>B0VGD1_CLOAI</name>
<dbReference type="KEGG" id="caci:CLOAM0467"/>
<keyword evidence="2" id="KW-1185">Reference proteome</keyword>
<evidence type="ECO:0000313" key="1">
    <source>
        <dbReference type="EMBL" id="CAO80368.1"/>
    </source>
</evidence>
<organism evidence="1 2">
    <name type="scientific">Cloacimonas acidaminovorans (strain Evry)</name>
    <dbReference type="NCBI Taxonomy" id="459349"/>
    <lineage>
        <taxon>Bacteria</taxon>
        <taxon>Pseudomonadati</taxon>
        <taxon>Candidatus Cloacimonadota</taxon>
        <taxon>Candidatus Cloacimonadia</taxon>
        <taxon>Candidatus Cloacimonadales</taxon>
        <taxon>Candidatus Cloacimonadaceae</taxon>
        <taxon>Candidatus Cloacimonas</taxon>
    </lineage>
</organism>
<dbReference type="AlphaFoldDB" id="B0VGD1"/>
<reference evidence="1 2" key="1">
    <citation type="journal article" date="2008" name="J. Bacteriol.">
        <title>'Candidatus Cloacamonas acidaminovorans': genome sequence reconstruction provides a first glimpse of a new bacterial division.</title>
        <authorList>
            <person name="Pelletier E."/>
            <person name="Kreimeyer A."/>
            <person name="Bocs S."/>
            <person name="Rouy Z."/>
            <person name="Gyapay G."/>
            <person name="Chouari R."/>
            <person name="Riviere D."/>
            <person name="Ganesan A."/>
            <person name="Daegelen P."/>
            <person name="Sghir A."/>
            <person name="Cohen G.N."/>
            <person name="Medigue C."/>
            <person name="Weissenbach J."/>
            <person name="Le Paslier D."/>
        </authorList>
    </citation>
    <scope>NUCLEOTIDE SEQUENCE [LARGE SCALE GENOMIC DNA]</scope>
    <source>
        <strain evidence="2">Evry</strain>
    </source>
</reference>
<proteinExistence type="predicted"/>
<gene>
    <name evidence="1" type="ordered locus">CLOAM0467</name>
</gene>